<comment type="caution">
    <text evidence="1">The sequence shown here is derived from an EMBL/GenBank/DDBJ whole genome shotgun (WGS) entry which is preliminary data.</text>
</comment>
<keyword evidence="2" id="KW-1185">Reference proteome</keyword>
<gene>
    <name evidence="1" type="ORF">NM688_g17</name>
</gene>
<name>A0ACC1TFR5_9APHY</name>
<evidence type="ECO:0000313" key="1">
    <source>
        <dbReference type="EMBL" id="KAJ3559971.1"/>
    </source>
</evidence>
<dbReference type="EMBL" id="JANHOG010000001">
    <property type="protein sequence ID" value="KAJ3559971.1"/>
    <property type="molecule type" value="Genomic_DNA"/>
</dbReference>
<protein>
    <submittedName>
        <fullName evidence="1">Uncharacterized protein</fullName>
    </submittedName>
</protein>
<evidence type="ECO:0000313" key="2">
    <source>
        <dbReference type="Proteomes" id="UP001148662"/>
    </source>
</evidence>
<organism evidence="1 2">
    <name type="scientific">Phlebia brevispora</name>
    <dbReference type="NCBI Taxonomy" id="194682"/>
    <lineage>
        <taxon>Eukaryota</taxon>
        <taxon>Fungi</taxon>
        <taxon>Dikarya</taxon>
        <taxon>Basidiomycota</taxon>
        <taxon>Agaricomycotina</taxon>
        <taxon>Agaricomycetes</taxon>
        <taxon>Polyporales</taxon>
        <taxon>Meruliaceae</taxon>
        <taxon>Phlebia</taxon>
    </lineage>
</organism>
<proteinExistence type="predicted"/>
<dbReference type="Proteomes" id="UP001148662">
    <property type="component" value="Unassembled WGS sequence"/>
</dbReference>
<sequence>MMHANQGVDPPSSSLNSESPTLAFSAPWTPSLSLSSSIITQSSTTRRPSLQTITGSFFPSDVSLSAWDKLAYHIHRICRCLQRPPGPPSLQFSPAITPINIRHLSTPPNPSQPIRWILVDKPDFRILVGAQMQLKVSVEGHAYTFTGRVISTRKLYKDQVVFRVHGVNSSPDHEPPKLDLYAAFDADIVPLSIFAIHFLTSWALRKGPRIPMSDYHSPNILPSFFSTTPDSERASSSSSSPSVSPSRMSSCSSSLQADYEKLSRSELVAAPEGTQHI</sequence>
<reference evidence="1" key="1">
    <citation type="submission" date="2022-07" db="EMBL/GenBank/DDBJ databases">
        <title>Genome Sequence of Phlebia brevispora.</title>
        <authorList>
            <person name="Buettner E."/>
        </authorList>
    </citation>
    <scope>NUCLEOTIDE SEQUENCE</scope>
    <source>
        <strain evidence="1">MPL23</strain>
    </source>
</reference>
<accession>A0ACC1TFR5</accession>